<dbReference type="AlphaFoldDB" id="A0A0V0XZS0"/>
<evidence type="ECO:0000256" key="1">
    <source>
        <dbReference type="SAM" id="MobiDB-lite"/>
    </source>
</evidence>
<sequence>MGLQNQNTQLSLLSLKKGVNSVSRFLYIQTVIPGASICFDCSLDPSISAPTLGKPRSRTRSFNSHCVNK</sequence>
<feature type="region of interest" description="Disordered" evidence="1">
    <location>
        <begin position="50"/>
        <end position="69"/>
    </location>
</feature>
<protein>
    <submittedName>
        <fullName evidence="2">Uncharacterized protein</fullName>
    </submittedName>
</protein>
<proteinExistence type="predicted"/>
<gene>
    <name evidence="2" type="ORF">T4E_5961</name>
</gene>
<dbReference type="Proteomes" id="UP000054815">
    <property type="component" value="Unassembled WGS sequence"/>
</dbReference>
<feature type="compositionally biased region" description="Polar residues" evidence="1">
    <location>
        <begin position="60"/>
        <end position="69"/>
    </location>
</feature>
<accession>A0A0V0XZS0</accession>
<dbReference type="EMBL" id="JYDU01000087">
    <property type="protein sequence ID" value="KRX93507.1"/>
    <property type="molecule type" value="Genomic_DNA"/>
</dbReference>
<evidence type="ECO:0000313" key="3">
    <source>
        <dbReference type="Proteomes" id="UP000054815"/>
    </source>
</evidence>
<reference evidence="2 3" key="1">
    <citation type="submission" date="2015-01" db="EMBL/GenBank/DDBJ databases">
        <title>Evolution of Trichinella species and genotypes.</title>
        <authorList>
            <person name="Korhonen P.K."/>
            <person name="Edoardo P."/>
            <person name="Giuseppe L.R."/>
            <person name="Gasser R.B."/>
        </authorList>
    </citation>
    <scope>NUCLEOTIDE SEQUENCE [LARGE SCALE GENOMIC DNA]</scope>
    <source>
        <strain evidence="2">ISS141</strain>
    </source>
</reference>
<comment type="caution">
    <text evidence="2">The sequence shown here is derived from an EMBL/GenBank/DDBJ whole genome shotgun (WGS) entry which is preliminary data.</text>
</comment>
<name>A0A0V0XZS0_TRIPS</name>
<organism evidence="2 3">
    <name type="scientific">Trichinella pseudospiralis</name>
    <name type="common">Parasitic roundworm</name>
    <dbReference type="NCBI Taxonomy" id="6337"/>
    <lineage>
        <taxon>Eukaryota</taxon>
        <taxon>Metazoa</taxon>
        <taxon>Ecdysozoa</taxon>
        <taxon>Nematoda</taxon>
        <taxon>Enoplea</taxon>
        <taxon>Dorylaimia</taxon>
        <taxon>Trichinellida</taxon>
        <taxon>Trichinellidae</taxon>
        <taxon>Trichinella</taxon>
    </lineage>
</organism>
<evidence type="ECO:0000313" key="2">
    <source>
        <dbReference type="EMBL" id="KRX93507.1"/>
    </source>
</evidence>